<dbReference type="PANTHER" id="PTHR33018">
    <property type="entry name" value="OS10G0338966 PROTEIN-RELATED"/>
    <property type="match status" value="1"/>
</dbReference>
<dbReference type="EMBL" id="AGNK02003942">
    <property type="status" value="NOT_ANNOTATED_CDS"/>
    <property type="molecule type" value="Genomic_DNA"/>
</dbReference>
<feature type="compositionally biased region" description="Polar residues" evidence="1">
    <location>
        <begin position="319"/>
        <end position="336"/>
    </location>
</feature>
<dbReference type="HOGENOM" id="CLU_027775_1_0_1"/>
<proteinExistence type="predicted"/>
<reference evidence="2" key="2">
    <citation type="submission" date="2018-08" db="UniProtKB">
        <authorList>
            <consortium name="EnsemblPlants"/>
        </authorList>
    </citation>
    <scope>IDENTIFICATION</scope>
    <source>
        <strain evidence="2">Yugu1</strain>
    </source>
</reference>
<evidence type="ECO:0000313" key="2">
    <source>
        <dbReference type="EnsemblPlants" id="KQL02216"/>
    </source>
</evidence>
<feature type="region of interest" description="Disordered" evidence="1">
    <location>
        <begin position="303"/>
        <end position="337"/>
    </location>
</feature>
<accession>K3YL97</accession>
<dbReference type="eggNOG" id="ENOG502S8TI">
    <property type="taxonomic scope" value="Eukaryota"/>
</dbReference>
<evidence type="ECO:0008006" key="4">
    <source>
        <dbReference type="Google" id="ProtNLM"/>
    </source>
</evidence>
<dbReference type="InParanoid" id="K3YL97"/>
<reference evidence="3" key="1">
    <citation type="journal article" date="2012" name="Nat. Biotechnol.">
        <title>Reference genome sequence of the model plant Setaria.</title>
        <authorList>
            <person name="Bennetzen J.L."/>
            <person name="Schmutz J."/>
            <person name="Wang H."/>
            <person name="Percifield R."/>
            <person name="Hawkins J."/>
            <person name="Pontaroli A.C."/>
            <person name="Estep M."/>
            <person name="Feng L."/>
            <person name="Vaughn J.N."/>
            <person name="Grimwood J."/>
            <person name="Jenkins J."/>
            <person name="Barry K."/>
            <person name="Lindquist E."/>
            <person name="Hellsten U."/>
            <person name="Deshpande S."/>
            <person name="Wang X."/>
            <person name="Wu X."/>
            <person name="Mitros T."/>
            <person name="Triplett J."/>
            <person name="Yang X."/>
            <person name="Ye C.Y."/>
            <person name="Mauro-Herrera M."/>
            <person name="Wang L."/>
            <person name="Li P."/>
            <person name="Sharma M."/>
            <person name="Sharma R."/>
            <person name="Ronald P.C."/>
            <person name="Panaud O."/>
            <person name="Kellogg E.A."/>
            <person name="Brutnell T.P."/>
            <person name="Doust A.N."/>
            <person name="Tuskan G.A."/>
            <person name="Rokhsar D."/>
            <person name="Devos K.M."/>
        </authorList>
    </citation>
    <scope>NUCLEOTIDE SEQUENCE [LARGE SCALE GENOMIC DNA]</scope>
    <source>
        <strain evidence="3">cv. Yugu1</strain>
    </source>
</reference>
<dbReference type="SUPFAM" id="SSF54001">
    <property type="entry name" value="Cysteine proteinases"/>
    <property type="match status" value="1"/>
</dbReference>
<evidence type="ECO:0000313" key="3">
    <source>
        <dbReference type="Proteomes" id="UP000004995"/>
    </source>
</evidence>
<name>K3YL97_SETIT</name>
<dbReference type="InterPro" id="IPR038765">
    <property type="entry name" value="Papain-like_cys_pep_sf"/>
</dbReference>
<dbReference type="Proteomes" id="UP000004995">
    <property type="component" value="Unassembled WGS sequence"/>
</dbReference>
<sequence length="568" mass="65070">MTDIAKEKLGAKGEPILPKGISIRFRNICGAIVRDKLQPWIMTSNWKKIPTTTKDVLWAPKFARNFAEGLLGRCFRNWRSTLNKEYVQKGKNVRDDFGKIPTDMWEEFKQQKNTPKPKAPSEENTTKAMKAAENPHRLGVGGYNANIAKWRREEEEQRRASLPDMFAGLDEHSKNWVVARISAVTPDDKVKFKHHSTEIIYERLAQLAKAQKKGLFRPNREKDQLTATIGTAEHSGHVATGMAVMGYMFPKAPLPEYAWVQVVMVSNESREVDISTNEGTKFFGDAMNQYILCHHGDFILNAPPETSQPSQELPLPDSNVDTEQPTLSHASDTSYGPNGYEHGKPFLYRWDLLEGPWELNKMHGWIMNAMKQGIQEITAHVPSKIFLGVLLYQIVIDFEDLHRLCHRQHLNVNLISVWCLMQWREEELTQAGSRDHWICIMILPKLGEVVVLDSASYHRESTYKLYILKGGATSNLPGSVLCGYYVCEFIRNNGRYRTNPADMPTIDSNYSKIEDKQIDNICMDMARFILHEIFHENEAFFDKHGVLMTYECTNLRRFSTLRVVATGF</sequence>
<organism evidence="2 3">
    <name type="scientific">Setaria italica</name>
    <name type="common">Foxtail millet</name>
    <name type="synonym">Panicum italicum</name>
    <dbReference type="NCBI Taxonomy" id="4555"/>
    <lineage>
        <taxon>Eukaryota</taxon>
        <taxon>Viridiplantae</taxon>
        <taxon>Streptophyta</taxon>
        <taxon>Embryophyta</taxon>
        <taxon>Tracheophyta</taxon>
        <taxon>Spermatophyta</taxon>
        <taxon>Magnoliopsida</taxon>
        <taxon>Liliopsida</taxon>
        <taxon>Poales</taxon>
        <taxon>Poaceae</taxon>
        <taxon>PACMAD clade</taxon>
        <taxon>Panicoideae</taxon>
        <taxon>Panicodae</taxon>
        <taxon>Paniceae</taxon>
        <taxon>Cenchrinae</taxon>
        <taxon>Setaria</taxon>
    </lineage>
</organism>
<dbReference type="Gramene" id="KQL02216">
    <property type="protein sequence ID" value="KQL02216"/>
    <property type="gene ID" value="SETIT_015019mg"/>
</dbReference>
<keyword evidence="3" id="KW-1185">Reference proteome</keyword>
<dbReference type="EnsemblPlants" id="KQL02216">
    <property type="protein sequence ID" value="KQL02216"/>
    <property type="gene ID" value="SETIT_015019mg"/>
</dbReference>
<dbReference type="PANTHER" id="PTHR33018:SF19">
    <property type="entry name" value="OS12G0558775 PROTEIN"/>
    <property type="match status" value="1"/>
</dbReference>
<evidence type="ECO:0000256" key="1">
    <source>
        <dbReference type="SAM" id="MobiDB-lite"/>
    </source>
</evidence>
<protein>
    <recommendedName>
        <fullName evidence="4">Ubiquitin-like protease family profile domain-containing protein</fullName>
    </recommendedName>
</protein>
<dbReference type="AlphaFoldDB" id="K3YL97"/>
<dbReference type="FunCoup" id="K3YL97">
    <property type="interactions" value="2"/>
</dbReference>